<feature type="transmembrane region" description="Helical" evidence="6">
    <location>
        <begin position="288"/>
        <end position="308"/>
    </location>
</feature>
<proteinExistence type="predicted"/>
<feature type="transmembrane region" description="Helical" evidence="6">
    <location>
        <begin position="260"/>
        <end position="281"/>
    </location>
</feature>
<dbReference type="Gene3D" id="3.40.1710.10">
    <property type="entry name" value="abc type-2 transporter like domain"/>
    <property type="match status" value="1"/>
</dbReference>
<protein>
    <submittedName>
        <fullName evidence="8">ABC transporter permease</fullName>
    </submittedName>
</protein>
<keyword evidence="2" id="KW-1003">Cell membrane</keyword>
<dbReference type="AlphaFoldDB" id="A0A4R0Z142"/>
<evidence type="ECO:0000256" key="4">
    <source>
        <dbReference type="ARBA" id="ARBA00022989"/>
    </source>
</evidence>
<name>A0A4R0Z142_9GAMM</name>
<dbReference type="InterPro" id="IPR051449">
    <property type="entry name" value="ABC-2_transporter_component"/>
</dbReference>
<dbReference type="InterPro" id="IPR013525">
    <property type="entry name" value="ABC2_TM"/>
</dbReference>
<keyword evidence="3 6" id="KW-0812">Transmembrane</keyword>
<dbReference type="EMBL" id="SJTG01000001">
    <property type="protein sequence ID" value="TCI12876.1"/>
    <property type="molecule type" value="Genomic_DNA"/>
</dbReference>
<evidence type="ECO:0000256" key="2">
    <source>
        <dbReference type="ARBA" id="ARBA00022475"/>
    </source>
</evidence>
<sequence>MSARDGFRGVWRTLRHHASAALILLGATILYSFYYPLAYRHQVASELPIAIVDGDHSALSRALIRKVRAVDGVQVVDELSDVYAAQHALARSDIDGYLYIPKDYERDVRRGEAGELGLYSNGAYLIRNQTVLESLAKAVTSAGLDIVGGKLLAAGIAGPRMAQVAQPLTAIERPMFNKREGYGSYVVPAVAQLIVQQTLWFGAAMLIAVRRSQGGFTSGGELLGWVLFFLLVGTINGLYFNGLNFWIQDYPRGGNLPGLLVAMPLFIASIVALALFTGSFFMREARVLQSLSVTSVPIFFLSGISWPLDAMPTAMGWLGKLAPSTPGIQAMVKLNQMGASLRDIAPELGQMALLVVLYGGLGAWRLLALSPRPHASTTTVLTDP</sequence>
<evidence type="ECO:0000256" key="5">
    <source>
        <dbReference type="ARBA" id="ARBA00023136"/>
    </source>
</evidence>
<organism evidence="8 9">
    <name type="scientific">Dyella soli</name>
    <dbReference type="NCBI Taxonomy" id="522319"/>
    <lineage>
        <taxon>Bacteria</taxon>
        <taxon>Pseudomonadati</taxon>
        <taxon>Pseudomonadota</taxon>
        <taxon>Gammaproteobacteria</taxon>
        <taxon>Lysobacterales</taxon>
        <taxon>Rhodanobacteraceae</taxon>
        <taxon>Dyella</taxon>
    </lineage>
</organism>
<feature type="transmembrane region" description="Helical" evidence="6">
    <location>
        <begin position="222"/>
        <end position="240"/>
    </location>
</feature>
<dbReference type="GO" id="GO:0140359">
    <property type="term" value="F:ABC-type transporter activity"/>
    <property type="evidence" value="ECO:0007669"/>
    <property type="project" value="InterPro"/>
</dbReference>
<keyword evidence="9" id="KW-1185">Reference proteome</keyword>
<feature type="transmembrane region" description="Helical" evidence="6">
    <location>
        <begin position="348"/>
        <end position="367"/>
    </location>
</feature>
<comment type="caution">
    <text evidence="8">The sequence shown here is derived from an EMBL/GenBank/DDBJ whole genome shotgun (WGS) entry which is preliminary data.</text>
</comment>
<evidence type="ECO:0000256" key="3">
    <source>
        <dbReference type="ARBA" id="ARBA00022692"/>
    </source>
</evidence>
<dbReference type="GO" id="GO:0005886">
    <property type="term" value="C:plasma membrane"/>
    <property type="evidence" value="ECO:0007669"/>
    <property type="project" value="UniProtKB-SubCell"/>
</dbReference>
<dbReference type="PANTHER" id="PTHR30294">
    <property type="entry name" value="MEMBRANE COMPONENT OF ABC TRANSPORTER YHHJ-RELATED"/>
    <property type="match status" value="1"/>
</dbReference>
<evidence type="ECO:0000256" key="6">
    <source>
        <dbReference type="SAM" id="Phobius"/>
    </source>
</evidence>
<dbReference type="PANTHER" id="PTHR30294:SF46">
    <property type="entry name" value="ABC TRANSPORTER PERMEASE"/>
    <property type="match status" value="1"/>
</dbReference>
<accession>A0A4R0Z142</accession>
<dbReference type="Pfam" id="PF12698">
    <property type="entry name" value="ABC2_membrane_3"/>
    <property type="match status" value="1"/>
</dbReference>
<reference evidence="8 9" key="1">
    <citation type="submission" date="2019-02" db="EMBL/GenBank/DDBJ databases">
        <title>Dyella amyloliquefaciens sp. nov., isolated from forest soil.</title>
        <authorList>
            <person name="Gao Z.-H."/>
            <person name="Qiu L.-H."/>
        </authorList>
    </citation>
    <scope>NUCLEOTIDE SEQUENCE [LARGE SCALE GENOMIC DNA]</scope>
    <source>
        <strain evidence="8 9">KACC 12747</strain>
    </source>
</reference>
<evidence type="ECO:0000313" key="9">
    <source>
        <dbReference type="Proteomes" id="UP000291822"/>
    </source>
</evidence>
<comment type="subcellular location">
    <subcellularLocation>
        <location evidence="1">Cell membrane</location>
        <topology evidence="1">Multi-pass membrane protein</topology>
    </subcellularLocation>
</comment>
<feature type="transmembrane region" description="Helical" evidence="6">
    <location>
        <begin position="185"/>
        <end position="210"/>
    </location>
</feature>
<evidence type="ECO:0000259" key="7">
    <source>
        <dbReference type="Pfam" id="PF12698"/>
    </source>
</evidence>
<gene>
    <name evidence="8" type="ORF">EZM97_06025</name>
</gene>
<feature type="transmembrane region" description="Helical" evidence="6">
    <location>
        <begin position="20"/>
        <end position="37"/>
    </location>
</feature>
<evidence type="ECO:0000256" key="1">
    <source>
        <dbReference type="ARBA" id="ARBA00004651"/>
    </source>
</evidence>
<dbReference type="Proteomes" id="UP000291822">
    <property type="component" value="Unassembled WGS sequence"/>
</dbReference>
<keyword evidence="4 6" id="KW-1133">Transmembrane helix</keyword>
<evidence type="ECO:0000313" key="8">
    <source>
        <dbReference type="EMBL" id="TCI12876.1"/>
    </source>
</evidence>
<feature type="domain" description="ABC-2 type transporter transmembrane" evidence="7">
    <location>
        <begin position="23"/>
        <end position="364"/>
    </location>
</feature>
<dbReference type="RefSeq" id="WP_131150345.1">
    <property type="nucleotide sequence ID" value="NZ_SJTG01000001.1"/>
</dbReference>
<keyword evidence="5 6" id="KW-0472">Membrane</keyword>